<dbReference type="Pfam" id="PF02525">
    <property type="entry name" value="Flavodoxin_2"/>
    <property type="match status" value="1"/>
</dbReference>
<dbReference type="InterPro" id="IPR029039">
    <property type="entry name" value="Flavoprotein-like_sf"/>
</dbReference>
<accession>A0ABW2A2B3</accession>
<evidence type="ECO:0000256" key="2">
    <source>
        <dbReference type="ARBA" id="ARBA00023002"/>
    </source>
</evidence>
<keyword evidence="5" id="KW-1185">Reference proteome</keyword>
<comment type="similarity">
    <text evidence="1">Belongs to the NAD(P)H dehydrogenase (quinone) family.</text>
</comment>
<dbReference type="EMBL" id="JBHSWE010000001">
    <property type="protein sequence ID" value="MFC6671526.1"/>
    <property type="molecule type" value="Genomic_DNA"/>
</dbReference>
<dbReference type="Gene3D" id="3.40.50.360">
    <property type="match status" value="1"/>
</dbReference>
<dbReference type="RefSeq" id="WP_379910030.1">
    <property type="nucleotide sequence ID" value="NZ_JBHSWE010000001.1"/>
</dbReference>
<reference evidence="5" key="1">
    <citation type="journal article" date="2019" name="Int. J. Syst. Evol. Microbiol.">
        <title>The Global Catalogue of Microorganisms (GCM) 10K type strain sequencing project: providing services to taxonomists for standard genome sequencing and annotation.</title>
        <authorList>
            <consortium name="The Broad Institute Genomics Platform"/>
            <consortium name="The Broad Institute Genome Sequencing Center for Infectious Disease"/>
            <person name="Wu L."/>
            <person name="Ma J."/>
        </authorList>
    </citation>
    <scope>NUCLEOTIDE SEQUENCE [LARGE SCALE GENOMIC DNA]</scope>
    <source>
        <strain evidence="5">NBRC 111756</strain>
    </source>
</reference>
<proteinExistence type="inferred from homology"/>
<sequence length="194" mass="22035">MGKRITIIQGHPDPDRQHLGYALADAYADGARTAGHEVRLLEVARLDFPLLRTKQAFEEEKPPEVILDAQDAIRWAQHLVIFYPLWLGTMPALLKAFLEQVLRPDFAFNIRDDGQWDKQLRGRSARVIITMGMPALAYRFYFGAHGLKNLKRNILGFCGVEPVNTTLFGRVEAADESRCQNWLLEVYKLGADAE</sequence>
<name>A0ABW2A2B3_9GAMM</name>
<dbReference type="PANTHER" id="PTHR10204:SF34">
    <property type="entry name" value="NAD(P)H DEHYDROGENASE [QUINONE] 1 ISOFORM 1"/>
    <property type="match status" value="1"/>
</dbReference>
<comment type="caution">
    <text evidence="4">The sequence shown here is derived from an EMBL/GenBank/DDBJ whole genome shotgun (WGS) entry which is preliminary data.</text>
</comment>
<evidence type="ECO:0000256" key="1">
    <source>
        <dbReference type="ARBA" id="ARBA00006252"/>
    </source>
</evidence>
<keyword evidence="2 4" id="KW-0560">Oxidoreductase</keyword>
<organism evidence="4 5">
    <name type="scientific">Marinobacterium aestuariivivens</name>
    <dbReference type="NCBI Taxonomy" id="1698799"/>
    <lineage>
        <taxon>Bacteria</taxon>
        <taxon>Pseudomonadati</taxon>
        <taxon>Pseudomonadota</taxon>
        <taxon>Gammaproteobacteria</taxon>
        <taxon>Oceanospirillales</taxon>
        <taxon>Oceanospirillaceae</taxon>
        <taxon>Marinobacterium</taxon>
    </lineage>
</organism>
<evidence type="ECO:0000313" key="5">
    <source>
        <dbReference type="Proteomes" id="UP001596422"/>
    </source>
</evidence>
<dbReference type="PANTHER" id="PTHR10204">
    <property type="entry name" value="NAD P H OXIDOREDUCTASE-RELATED"/>
    <property type="match status" value="1"/>
</dbReference>
<feature type="domain" description="Flavodoxin-like fold" evidence="3">
    <location>
        <begin position="3"/>
        <end position="175"/>
    </location>
</feature>
<dbReference type="EC" id="1.6.99.-" evidence="4"/>
<dbReference type="SUPFAM" id="SSF52218">
    <property type="entry name" value="Flavoproteins"/>
    <property type="match status" value="1"/>
</dbReference>
<gene>
    <name evidence="4" type="ORF">ACFQDL_16705</name>
</gene>
<dbReference type="EC" id="1.-.-.-" evidence="4"/>
<evidence type="ECO:0000259" key="3">
    <source>
        <dbReference type="Pfam" id="PF02525"/>
    </source>
</evidence>
<evidence type="ECO:0000313" key="4">
    <source>
        <dbReference type="EMBL" id="MFC6671526.1"/>
    </source>
</evidence>
<dbReference type="Proteomes" id="UP001596422">
    <property type="component" value="Unassembled WGS sequence"/>
</dbReference>
<dbReference type="InterPro" id="IPR051545">
    <property type="entry name" value="NAD(P)H_dehydrogenase_qn"/>
</dbReference>
<protein>
    <submittedName>
        <fullName evidence="4">NAD(P)H-dependent oxidoreductase</fullName>
        <ecNumber evidence="4">1.-.-.-</ecNumber>
        <ecNumber evidence="4">1.6.99.-</ecNumber>
    </submittedName>
</protein>
<dbReference type="InterPro" id="IPR003680">
    <property type="entry name" value="Flavodoxin_fold"/>
</dbReference>
<dbReference type="GO" id="GO:0016491">
    <property type="term" value="F:oxidoreductase activity"/>
    <property type="evidence" value="ECO:0007669"/>
    <property type="project" value="UniProtKB-KW"/>
</dbReference>